<feature type="domain" description="Response regulatory" evidence="2">
    <location>
        <begin position="19"/>
        <end position="136"/>
    </location>
</feature>
<evidence type="ECO:0000259" key="2">
    <source>
        <dbReference type="PROSITE" id="PS50110"/>
    </source>
</evidence>
<protein>
    <recommendedName>
        <fullName evidence="2">Response regulatory domain-containing protein</fullName>
    </recommendedName>
</protein>
<evidence type="ECO:0000256" key="1">
    <source>
        <dbReference type="PROSITE-ProRule" id="PRU00169"/>
    </source>
</evidence>
<dbReference type="Gene3D" id="3.40.50.2300">
    <property type="match status" value="1"/>
</dbReference>
<dbReference type="PROSITE" id="PS50110">
    <property type="entry name" value="RESPONSE_REGULATORY"/>
    <property type="match status" value="1"/>
</dbReference>
<dbReference type="PANTHER" id="PTHR43228:SF1">
    <property type="entry name" value="TWO-COMPONENT RESPONSE REGULATOR ARR22"/>
    <property type="match status" value="1"/>
</dbReference>
<dbReference type="InterPro" id="IPR001789">
    <property type="entry name" value="Sig_transdc_resp-reg_receiver"/>
</dbReference>
<dbReference type="CDD" id="cd17546">
    <property type="entry name" value="REC_hyHK_CKI1_RcsC-like"/>
    <property type="match status" value="1"/>
</dbReference>
<dbReference type="InterPro" id="IPR011006">
    <property type="entry name" value="CheY-like_superfamily"/>
</dbReference>
<dbReference type="EMBL" id="KK198754">
    <property type="protein sequence ID" value="KCW85326.1"/>
    <property type="molecule type" value="Genomic_DNA"/>
</dbReference>
<dbReference type="OMA" id="EWETANE"/>
<dbReference type="SMART" id="SM00448">
    <property type="entry name" value="REC"/>
    <property type="match status" value="1"/>
</dbReference>
<dbReference type="PANTHER" id="PTHR43228">
    <property type="entry name" value="TWO-COMPONENT RESPONSE REGULATOR"/>
    <property type="match status" value="1"/>
</dbReference>
<proteinExistence type="predicted"/>
<dbReference type="InterPro" id="IPR052048">
    <property type="entry name" value="ST_Response_Regulator"/>
</dbReference>
<dbReference type="AlphaFoldDB" id="A0A059D4I0"/>
<name>A0A059D4I0_EUCGR</name>
<dbReference type="SUPFAM" id="SSF52172">
    <property type="entry name" value="CheY-like"/>
    <property type="match status" value="1"/>
</dbReference>
<dbReference type="InParanoid" id="A0A059D4I0"/>
<dbReference type="Gramene" id="KCW85326">
    <property type="protein sequence ID" value="KCW85326"/>
    <property type="gene ID" value="EUGRSUZ_B02165"/>
</dbReference>
<dbReference type="GO" id="GO:0000160">
    <property type="term" value="P:phosphorelay signal transduction system"/>
    <property type="evidence" value="ECO:0007669"/>
    <property type="project" value="InterPro"/>
</dbReference>
<sequence length="139" mass="15232">MGDGTRVGSTSAPAKKKLSVLIVDDDSMIRTIHTILVNRVGVEVESQVAENGKVAVDLFRSGESFDVILMDWEMPVMNGIEATKELRKMGVSSMIVGVTSHSMDVEKDTFMAAGLDDCYGKPLSIKILKNILQKMKIDR</sequence>
<organism evidence="3">
    <name type="scientific">Eucalyptus grandis</name>
    <name type="common">Flooded gum</name>
    <dbReference type="NCBI Taxonomy" id="71139"/>
    <lineage>
        <taxon>Eukaryota</taxon>
        <taxon>Viridiplantae</taxon>
        <taxon>Streptophyta</taxon>
        <taxon>Embryophyta</taxon>
        <taxon>Tracheophyta</taxon>
        <taxon>Spermatophyta</taxon>
        <taxon>Magnoliopsida</taxon>
        <taxon>eudicotyledons</taxon>
        <taxon>Gunneridae</taxon>
        <taxon>Pentapetalae</taxon>
        <taxon>rosids</taxon>
        <taxon>malvids</taxon>
        <taxon>Myrtales</taxon>
        <taxon>Myrtaceae</taxon>
        <taxon>Myrtoideae</taxon>
        <taxon>Eucalypteae</taxon>
        <taxon>Eucalyptus</taxon>
    </lineage>
</organism>
<gene>
    <name evidence="3" type="ORF">EUGRSUZ_B02165</name>
</gene>
<reference evidence="3" key="1">
    <citation type="submission" date="2013-07" db="EMBL/GenBank/DDBJ databases">
        <title>The genome of Eucalyptus grandis.</title>
        <authorList>
            <person name="Schmutz J."/>
            <person name="Hayes R."/>
            <person name="Myburg A."/>
            <person name="Tuskan G."/>
            <person name="Grattapaglia D."/>
            <person name="Rokhsar D.S."/>
        </authorList>
    </citation>
    <scope>NUCLEOTIDE SEQUENCE</scope>
    <source>
        <tissue evidence="3">Leaf extractions</tissue>
    </source>
</reference>
<keyword evidence="1" id="KW-0597">Phosphoprotein</keyword>
<dbReference type="STRING" id="71139.A0A059D4I0"/>
<feature type="modified residue" description="4-aspartylphosphate" evidence="1">
    <location>
        <position position="71"/>
    </location>
</feature>
<dbReference type="Pfam" id="PF00072">
    <property type="entry name" value="Response_reg"/>
    <property type="match status" value="1"/>
</dbReference>
<evidence type="ECO:0000313" key="3">
    <source>
        <dbReference type="EMBL" id="KCW85326.1"/>
    </source>
</evidence>
<accession>A0A059D4I0</accession>